<dbReference type="PROSITE" id="PS00028">
    <property type="entry name" value="ZINC_FINGER_C2H2_1"/>
    <property type="match status" value="1"/>
</dbReference>
<evidence type="ECO:0000313" key="5">
    <source>
        <dbReference type="Proteomes" id="UP001159405"/>
    </source>
</evidence>
<accession>A0ABN8PBM3</accession>
<dbReference type="InterPro" id="IPR013087">
    <property type="entry name" value="Znf_C2H2_type"/>
</dbReference>
<sequence length="1130" mass="126231">MCQLSCSFAIFCGTECDFSSRWPGRQQLIPLNSCADGIKEHLRDVNVSQSCVVSEKKLILARVGLFGDDDGLDFTICPKHRAVLGVRFRPPKKCQHPLHGNRKGKGDRGVNLKTAKEIKGKWNTVVPVGAGICRYCRGAHSEFMKECEPPSVLATLTEGSQISATQEEEFVGHTPAPSTEHVATESTEPEEEEFVLPRLRVRFQDEILSEQSDPNSDIFSSSSQGSLVEEETSREWQPTPQVEHQLQHLNSYLLKSTDGRISPVRSQCRSDVVTMSSSTRRYYWKKAEQVVDSVLEAIAPGNSSWLLQQVIARNQSGRTVSGAAEDDSLVSRLVTLYNEARSWNTQQQILSLFAGDYSKTELLQLVPGLTKFRIDEARKHTFQTKPGEPIEPPTITRTRLDPTKVDHFVDFISSPSFLQDVTYGTKTLKLSSGEKIDIPNVVRTVISSRLIQLYQAYCTESGFTPLGRSTLFNILKVCAASQKKSLAGLDSMQTDGVTAISSLEVVTSILQKNGFQDEEAKGILSRLKAGKRYVSTDYKLHIATETPCADHCSMYALSSNEAEYRGTCSHQHNINCDRCSDLRNAVLDIQVAVSELQLSNDEKGEELQHDLEAAIPKLEMWKSHVIRSVHQDAAKTAVVDALTETEALLIMDWAMKFLPTSYRETQRDWFGKKGLPWHITVAITKDENEEIETRTYVHLFDESIQNWFAVASILENTLETLKALKPNLNQVYLRSDNAGCYHCAYLLLSLPSIGDRTGVTIARYDFSEPQAGKDICDRRTAAIKSHIRRFLNEGNDVKSANDMKTAIESYGGIKGCYAAVCLVQPSAQTMSKHNMAGIQSLHNFSYENGGIRVWRAYNVAPGKFYSAALLARFGTPQGPTKLVIIHPFGRPQVEVGTYRQQRAMPARSSSLPGSHQEPPESAQAEQVGEKLMFHCPEEGCIKTFQSFASLQRHLDVGTHMVRLVKESTYDEIRRKWAEACHSLGAGYVRGDSATFDSSDQATPGEVVELGWALQKNRKPVAFSEKAKSYLVDVFWAGEETGKKANASFVASRMKSLRDENGQKMFTKTDWLTEQQIARYFSRLSALNKAGRLQRAHSSLMNEDEEADADDLVVEAEAVRTRQQIRRDLEL</sequence>
<dbReference type="SMART" id="SM00355">
    <property type="entry name" value="ZnF_C2H2"/>
    <property type="match status" value="1"/>
</dbReference>
<organism evidence="4 5">
    <name type="scientific">Porites lobata</name>
    <dbReference type="NCBI Taxonomy" id="104759"/>
    <lineage>
        <taxon>Eukaryota</taxon>
        <taxon>Metazoa</taxon>
        <taxon>Cnidaria</taxon>
        <taxon>Anthozoa</taxon>
        <taxon>Hexacorallia</taxon>
        <taxon>Scleractinia</taxon>
        <taxon>Fungiina</taxon>
        <taxon>Poritidae</taxon>
        <taxon>Porites</taxon>
    </lineage>
</organism>
<keyword evidence="1" id="KW-0479">Metal-binding</keyword>
<dbReference type="PROSITE" id="PS50157">
    <property type="entry name" value="ZINC_FINGER_C2H2_2"/>
    <property type="match status" value="1"/>
</dbReference>
<feature type="region of interest" description="Disordered" evidence="2">
    <location>
        <begin position="901"/>
        <end position="925"/>
    </location>
</feature>
<evidence type="ECO:0000256" key="1">
    <source>
        <dbReference type="PROSITE-ProRule" id="PRU00042"/>
    </source>
</evidence>
<keyword evidence="5" id="KW-1185">Reference proteome</keyword>
<feature type="region of interest" description="Disordered" evidence="2">
    <location>
        <begin position="210"/>
        <end position="241"/>
    </location>
</feature>
<keyword evidence="1" id="KW-0862">Zinc</keyword>
<dbReference type="Proteomes" id="UP001159405">
    <property type="component" value="Unassembled WGS sequence"/>
</dbReference>
<evidence type="ECO:0000313" key="4">
    <source>
        <dbReference type="EMBL" id="CAH3139748.1"/>
    </source>
</evidence>
<evidence type="ECO:0000259" key="3">
    <source>
        <dbReference type="PROSITE" id="PS50157"/>
    </source>
</evidence>
<reference evidence="4 5" key="1">
    <citation type="submission" date="2022-05" db="EMBL/GenBank/DDBJ databases">
        <authorList>
            <consortium name="Genoscope - CEA"/>
            <person name="William W."/>
        </authorList>
    </citation>
    <scope>NUCLEOTIDE SEQUENCE [LARGE SCALE GENOMIC DNA]</scope>
</reference>
<gene>
    <name evidence="4" type="ORF">PLOB_00040802</name>
</gene>
<feature type="compositionally biased region" description="Low complexity" evidence="2">
    <location>
        <begin position="212"/>
        <end position="223"/>
    </location>
</feature>
<proteinExistence type="predicted"/>
<dbReference type="PANTHER" id="PTHR33845">
    <property type="entry name" value="C2H2-TYPE DOMAIN-CONTAINING PROTEIN"/>
    <property type="match status" value="1"/>
</dbReference>
<name>A0ABN8PBM3_9CNID</name>
<dbReference type="PANTHER" id="PTHR33845:SF1">
    <property type="entry name" value="C2H2-TYPE DOMAIN-CONTAINING PROTEIN"/>
    <property type="match status" value="1"/>
</dbReference>
<feature type="domain" description="C2H2-type" evidence="3">
    <location>
        <begin position="933"/>
        <end position="959"/>
    </location>
</feature>
<dbReference type="EMBL" id="CALNXK010000063">
    <property type="protein sequence ID" value="CAH3139748.1"/>
    <property type="molecule type" value="Genomic_DNA"/>
</dbReference>
<protein>
    <recommendedName>
        <fullName evidence="3">C2H2-type domain-containing protein</fullName>
    </recommendedName>
</protein>
<feature type="region of interest" description="Disordered" evidence="2">
    <location>
        <begin position="170"/>
        <end position="193"/>
    </location>
</feature>
<comment type="caution">
    <text evidence="4">The sequence shown here is derived from an EMBL/GenBank/DDBJ whole genome shotgun (WGS) entry which is preliminary data.</text>
</comment>
<keyword evidence="1" id="KW-0863">Zinc-finger</keyword>
<evidence type="ECO:0000256" key="2">
    <source>
        <dbReference type="SAM" id="MobiDB-lite"/>
    </source>
</evidence>